<reference evidence="1 2" key="1">
    <citation type="submission" date="2015-05" db="EMBL/GenBank/DDBJ databases">
        <title>Draft genome of Burkholderia cepacia LK29.</title>
        <authorList>
            <person name="Chan X.Y."/>
        </authorList>
    </citation>
    <scope>NUCLEOTIDE SEQUENCE [LARGE SCALE GENOMIC DNA]</scope>
    <source>
        <strain evidence="1 2">LK29</strain>
    </source>
</reference>
<sequence>MTYKVLTVSRGAIELSDGERPVRVLGEALLPVADNGPAFVVYVDSMKYAEPRHDEAIDVVTRQAVISAITAHFSSRRTTVDFES</sequence>
<dbReference type="Proteomes" id="UP000036338">
    <property type="component" value="Unassembled WGS sequence"/>
</dbReference>
<proteinExistence type="predicted"/>
<dbReference type="PATRIC" id="fig|292.27.peg.4054"/>
<organism evidence="1 2">
    <name type="scientific">Burkholderia cepacia</name>
    <name type="common">Pseudomonas cepacia</name>
    <dbReference type="NCBI Taxonomy" id="292"/>
    <lineage>
        <taxon>Bacteria</taxon>
        <taxon>Pseudomonadati</taxon>
        <taxon>Pseudomonadota</taxon>
        <taxon>Betaproteobacteria</taxon>
        <taxon>Burkholderiales</taxon>
        <taxon>Burkholderiaceae</taxon>
        <taxon>Burkholderia</taxon>
        <taxon>Burkholderia cepacia complex</taxon>
    </lineage>
</organism>
<dbReference type="EMBL" id="LDWR01000033">
    <property type="protein sequence ID" value="KML55147.1"/>
    <property type="molecule type" value="Genomic_DNA"/>
</dbReference>
<gene>
    <name evidence="1" type="ORF">VL15_19870</name>
</gene>
<accession>A0A0J5WWM2</accession>
<dbReference type="RefSeq" id="WP_048248010.1">
    <property type="nucleotide sequence ID" value="NZ_LDWR01000033.1"/>
</dbReference>
<dbReference type="AlphaFoldDB" id="A0A0J5WWM2"/>
<comment type="caution">
    <text evidence="1">The sequence shown here is derived from an EMBL/GenBank/DDBJ whole genome shotgun (WGS) entry which is preliminary data.</text>
</comment>
<evidence type="ECO:0000313" key="1">
    <source>
        <dbReference type="EMBL" id="KML55147.1"/>
    </source>
</evidence>
<dbReference type="Pfam" id="PF15603">
    <property type="entry name" value="Imm74"/>
    <property type="match status" value="1"/>
</dbReference>
<evidence type="ECO:0000313" key="2">
    <source>
        <dbReference type="Proteomes" id="UP000036338"/>
    </source>
</evidence>
<name>A0A0J5WWM2_BURCE</name>
<evidence type="ECO:0008006" key="3">
    <source>
        <dbReference type="Google" id="ProtNLM"/>
    </source>
</evidence>
<protein>
    <recommendedName>
        <fullName evidence="3">Immunity protein 74</fullName>
    </recommendedName>
</protein>
<dbReference type="InterPro" id="IPR028148">
    <property type="entry name" value="Imm74"/>
</dbReference>